<accession>A0A8S5M1Q0</accession>
<comment type="subcellular location">
    <subcellularLocation>
        <location evidence="1">Virion</location>
    </subcellularLocation>
</comment>
<dbReference type="GO" id="GO:0044423">
    <property type="term" value="C:virion component"/>
    <property type="evidence" value="ECO:0007669"/>
    <property type="project" value="UniProtKB-KW"/>
</dbReference>
<keyword evidence="2" id="KW-0946">Virion</keyword>
<organism evidence="4">
    <name type="scientific">Siphoviridae sp. ctzu221</name>
    <dbReference type="NCBI Taxonomy" id="2826534"/>
    <lineage>
        <taxon>Viruses</taxon>
        <taxon>Duplodnaviria</taxon>
        <taxon>Heunggongvirae</taxon>
        <taxon>Uroviricota</taxon>
        <taxon>Caudoviricetes</taxon>
    </lineage>
</organism>
<dbReference type="NCBIfam" id="TIGR01554">
    <property type="entry name" value="major_cap_HK97"/>
    <property type="match status" value="1"/>
</dbReference>
<dbReference type="InterPro" id="IPR024455">
    <property type="entry name" value="Phage_capsid"/>
</dbReference>
<proteinExistence type="predicted"/>
<name>A0A8S5M1Q0_9CAUD</name>
<sequence>MEKFNLTPEQIKDKLRASLKDSDATLENQVDAIVENMFSIAENSAKQVKAEYAELGHVQDEAILAARGIHVLTAEETKFYNEASKSGGFNSDTVLPETIIERVFDDLQKEHPLLKLINFGLGVAKEKIIRSRRKGKAVWGKLHKDIEGQLDADFGAEEITQLKLTAFMLISNDTLELGARWIDRYVRLCLSEAISEAWEEAIIDGDGKDKPLGLMRKTSGDTGGVFPAKDKKGDLTFKDPATIVKEFAALMKGLSTYKRYIGSNDTTGSDEVRKVDGKVHLIVNPSDYYDIVARATVQNVNGAYVTNLPFIPADHIIESIYVPKGKLIAYVEGEYNADVAMKDSIRKSEDRFILEDATLYVTKLLGNGRPTNADAAHVYEIKIPS</sequence>
<reference evidence="4" key="1">
    <citation type="journal article" date="2021" name="Proc. Natl. Acad. Sci. U.S.A.">
        <title>A Catalog of Tens of Thousands of Viruses from Human Metagenomes Reveals Hidden Associations with Chronic Diseases.</title>
        <authorList>
            <person name="Tisza M.J."/>
            <person name="Buck C.B."/>
        </authorList>
    </citation>
    <scope>NUCLEOTIDE SEQUENCE</scope>
    <source>
        <strain evidence="4">Ctzu221</strain>
    </source>
</reference>
<dbReference type="SUPFAM" id="SSF56563">
    <property type="entry name" value="Major capsid protein gp5"/>
    <property type="match status" value="1"/>
</dbReference>
<dbReference type="EMBL" id="BK014794">
    <property type="protein sequence ID" value="DAD75995.1"/>
    <property type="molecule type" value="Genomic_DNA"/>
</dbReference>
<evidence type="ECO:0000259" key="3">
    <source>
        <dbReference type="Pfam" id="PF05065"/>
    </source>
</evidence>
<evidence type="ECO:0000256" key="1">
    <source>
        <dbReference type="ARBA" id="ARBA00004328"/>
    </source>
</evidence>
<evidence type="ECO:0000313" key="4">
    <source>
        <dbReference type="EMBL" id="DAD75995.1"/>
    </source>
</evidence>
<protein>
    <submittedName>
        <fullName evidence="4">Major capsid protein</fullName>
    </submittedName>
</protein>
<dbReference type="Pfam" id="PF05065">
    <property type="entry name" value="Phage_capsid"/>
    <property type="match status" value="1"/>
</dbReference>
<dbReference type="InterPro" id="IPR054612">
    <property type="entry name" value="Phage_capsid-like_C"/>
</dbReference>
<feature type="domain" description="Phage capsid-like C-terminal" evidence="3">
    <location>
        <begin position="94"/>
        <end position="222"/>
    </location>
</feature>
<evidence type="ECO:0000256" key="2">
    <source>
        <dbReference type="ARBA" id="ARBA00022844"/>
    </source>
</evidence>